<keyword evidence="3" id="KW-1185">Reference proteome</keyword>
<dbReference type="RefSeq" id="WP_095486698.1">
    <property type="nucleotide sequence ID" value="NZ_CP088151.1"/>
</dbReference>
<evidence type="ECO:0000256" key="1">
    <source>
        <dbReference type="SAM" id="MobiDB-lite"/>
    </source>
</evidence>
<dbReference type="AlphaFoldDB" id="A0AB36R6F6"/>
<accession>A0AB36R6F6</accession>
<sequence>MDERFIGGRVRMPFNPVRRNRNIGTPKQGHGQNNRMIVPRPWISAGWCAAQLNPGQMLRRTVNGRDVTLIVEKTSGGCVHACSVEDVIFLLSHVPLADWAGLETFVLRQPTRKARVLRPAWGRMFYYADLGFRGSSIEKSGPALFLEACNVGDTIEWSTSLDPEDAAELDRLRLDGHKVSRVGKKHLVSTSLDSVRATQLYRTLLHEIGHWVDWLGKVEAPFAQGEDYSTLYDRYFARPKGEVEAFAHRYADNLRETLEKRGVIPFSRIEG</sequence>
<organism evidence="2 3">
    <name type="scientific">Mesorhizobium mediterraneum</name>
    <dbReference type="NCBI Taxonomy" id="43617"/>
    <lineage>
        <taxon>Bacteria</taxon>
        <taxon>Pseudomonadati</taxon>
        <taxon>Pseudomonadota</taxon>
        <taxon>Alphaproteobacteria</taxon>
        <taxon>Hyphomicrobiales</taxon>
        <taxon>Phyllobacteriaceae</taxon>
        <taxon>Mesorhizobium</taxon>
    </lineage>
</organism>
<protein>
    <submittedName>
        <fullName evidence="2">Uncharacterized protein</fullName>
    </submittedName>
</protein>
<gene>
    <name evidence="2" type="ORF">CIT25_22320</name>
</gene>
<proteinExistence type="predicted"/>
<dbReference type="Proteomes" id="UP000216215">
    <property type="component" value="Unassembled WGS sequence"/>
</dbReference>
<reference evidence="3" key="1">
    <citation type="submission" date="2017-08" db="EMBL/GenBank/DDBJ databases">
        <title>Mesorhizobium wenxinae sp. nov., a novel rhizobial species isolated from root nodules of chickpea (Cicer arietinum L.).</title>
        <authorList>
            <person name="Zhang J."/>
        </authorList>
    </citation>
    <scope>NUCLEOTIDE SEQUENCE [LARGE SCALE GENOMIC DNA]</scope>
    <source>
        <strain evidence="3">USDA 3392</strain>
    </source>
</reference>
<feature type="region of interest" description="Disordered" evidence="1">
    <location>
        <begin position="16"/>
        <end position="35"/>
    </location>
</feature>
<feature type="compositionally biased region" description="Polar residues" evidence="1">
    <location>
        <begin position="22"/>
        <end position="35"/>
    </location>
</feature>
<dbReference type="EMBL" id="NPKI01000027">
    <property type="protein sequence ID" value="PAQ00033.1"/>
    <property type="molecule type" value="Genomic_DNA"/>
</dbReference>
<evidence type="ECO:0000313" key="3">
    <source>
        <dbReference type="Proteomes" id="UP000216215"/>
    </source>
</evidence>
<evidence type="ECO:0000313" key="2">
    <source>
        <dbReference type="EMBL" id="PAQ00033.1"/>
    </source>
</evidence>
<name>A0AB36R6F6_9HYPH</name>
<comment type="caution">
    <text evidence="2">The sequence shown here is derived from an EMBL/GenBank/DDBJ whole genome shotgun (WGS) entry which is preliminary data.</text>
</comment>